<dbReference type="EMBL" id="JAVFHQ010000005">
    <property type="protein sequence ID" value="KAK4549188.1"/>
    <property type="molecule type" value="Genomic_DNA"/>
</dbReference>
<feature type="compositionally biased region" description="Basic and acidic residues" evidence="1">
    <location>
        <begin position="370"/>
        <end position="384"/>
    </location>
</feature>
<dbReference type="Proteomes" id="UP001324427">
    <property type="component" value="Unassembled WGS sequence"/>
</dbReference>
<comment type="caution">
    <text evidence="2">The sequence shown here is derived from an EMBL/GenBank/DDBJ whole genome shotgun (WGS) entry which is preliminary data.</text>
</comment>
<evidence type="ECO:0000313" key="3">
    <source>
        <dbReference type="Proteomes" id="UP001324427"/>
    </source>
</evidence>
<organism evidence="2 3">
    <name type="scientific">Oleoguttula mirabilis</name>
    <dbReference type="NCBI Taxonomy" id="1507867"/>
    <lineage>
        <taxon>Eukaryota</taxon>
        <taxon>Fungi</taxon>
        <taxon>Dikarya</taxon>
        <taxon>Ascomycota</taxon>
        <taxon>Pezizomycotina</taxon>
        <taxon>Dothideomycetes</taxon>
        <taxon>Dothideomycetidae</taxon>
        <taxon>Mycosphaerellales</taxon>
        <taxon>Teratosphaeriaceae</taxon>
        <taxon>Oleoguttula</taxon>
    </lineage>
</organism>
<feature type="compositionally biased region" description="Basic and acidic residues" evidence="1">
    <location>
        <begin position="14"/>
        <end position="23"/>
    </location>
</feature>
<proteinExistence type="predicted"/>
<gene>
    <name evidence="2" type="ORF">LTR36_007646</name>
</gene>
<name>A0AAV9JUH6_9PEZI</name>
<sequence length="384" mass="42614">MSPPSPAPGQGTRTDPKVQHSFDGDVKILNGTLDSRMEIRKALQNLQQILQRSETYAVQVVADVKLRISGPDAKEHTYTVIINDDSWDDEAFARKVPASTRKDGSGTAARTVAGAAGSLVAAQVNGQRRSPVRSESRVIADDDDDVVEVRPSKKARMDADDSAMYTSRSQDTDTDGLLREMLALLKQRSSNDPLEFIKQWHTEWVKQGGWLFDTLNKAEKATKDSKDSQVALHARVGAAQDVLGQSLNAASASTMAELGNISKLIPWLEHCRKTSDDKVQAREEKWRSSSATFHDQSRHDREAAEKKLELELQKHRALLVKLAEFNGVDIEEEEELGGKDEERDREVSLGAQLTAELNMEASRAVNSSKTLEERPRETINIDDD</sequence>
<feature type="region of interest" description="Disordered" evidence="1">
    <location>
        <begin position="358"/>
        <end position="384"/>
    </location>
</feature>
<accession>A0AAV9JUH6</accession>
<evidence type="ECO:0000313" key="2">
    <source>
        <dbReference type="EMBL" id="KAK4549188.1"/>
    </source>
</evidence>
<protein>
    <submittedName>
        <fullName evidence="2">Uncharacterized protein</fullName>
    </submittedName>
</protein>
<keyword evidence="3" id="KW-1185">Reference proteome</keyword>
<reference evidence="2 3" key="1">
    <citation type="submission" date="2021-11" db="EMBL/GenBank/DDBJ databases">
        <title>Black yeast isolated from Biological Soil Crust.</title>
        <authorList>
            <person name="Kurbessoian T."/>
        </authorList>
    </citation>
    <scope>NUCLEOTIDE SEQUENCE [LARGE SCALE GENOMIC DNA]</scope>
    <source>
        <strain evidence="2 3">CCFEE 5522</strain>
    </source>
</reference>
<feature type="region of interest" description="Disordered" evidence="1">
    <location>
        <begin position="1"/>
        <end position="23"/>
    </location>
</feature>
<evidence type="ECO:0000256" key="1">
    <source>
        <dbReference type="SAM" id="MobiDB-lite"/>
    </source>
</evidence>
<dbReference type="AlphaFoldDB" id="A0AAV9JUH6"/>